<keyword evidence="2" id="KW-0862">Zinc</keyword>
<feature type="transmembrane region" description="Helical" evidence="4">
    <location>
        <begin position="743"/>
        <end position="767"/>
    </location>
</feature>
<feature type="chain" id="PRO_5045713244" description="Zinc metalloprotease" evidence="5">
    <location>
        <begin position="26"/>
        <end position="885"/>
    </location>
</feature>
<dbReference type="SUPFAM" id="SSF57552">
    <property type="entry name" value="Blood coagulation inhibitor (disintegrin)"/>
    <property type="match status" value="1"/>
</dbReference>
<feature type="signal peptide" evidence="5">
    <location>
        <begin position="1"/>
        <end position="25"/>
    </location>
</feature>
<keyword evidence="4" id="KW-1133">Transmembrane helix</keyword>
<evidence type="ECO:0000256" key="5">
    <source>
        <dbReference type="SAM" id="SignalP"/>
    </source>
</evidence>
<dbReference type="PROSITE" id="PS50215">
    <property type="entry name" value="ADAM_MEPRO"/>
    <property type="match status" value="1"/>
</dbReference>
<feature type="region of interest" description="Disordered" evidence="3">
    <location>
        <begin position="228"/>
        <end position="249"/>
    </location>
</feature>
<dbReference type="Pfam" id="PF13688">
    <property type="entry name" value="Reprolysin_5"/>
    <property type="match status" value="1"/>
</dbReference>
<evidence type="ECO:0008006" key="10">
    <source>
        <dbReference type="Google" id="ProtNLM"/>
    </source>
</evidence>
<dbReference type="InterPro" id="IPR024079">
    <property type="entry name" value="MetalloPept_cat_dom_sf"/>
</dbReference>
<reference evidence="9" key="1">
    <citation type="submission" date="2024-06" db="EMBL/GenBank/DDBJ databases">
        <title>Multi-omics analyses provide insights into the biosynthesis of the anticancer antibiotic pleurotin in Hohenbuehelia grisea.</title>
        <authorList>
            <person name="Weaver J.A."/>
            <person name="Alberti F."/>
        </authorList>
    </citation>
    <scope>NUCLEOTIDE SEQUENCE [LARGE SCALE GENOMIC DNA]</scope>
    <source>
        <strain evidence="9">T-177</strain>
    </source>
</reference>
<feature type="compositionally biased region" description="Pro residues" evidence="3">
    <location>
        <begin position="822"/>
        <end position="836"/>
    </location>
</feature>
<evidence type="ECO:0000256" key="1">
    <source>
        <dbReference type="ARBA" id="ARBA00023157"/>
    </source>
</evidence>
<dbReference type="InterPro" id="IPR036436">
    <property type="entry name" value="Disintegrin_dom_sf"/>
</dbReference>
<organism evidence="8 9">
    <name type="scientific">Hohenbuehelia grisea</name>
    <dbReference type="NCBI Taxonomy" id="104357"/>
    <lineage>
        <taxon>Eukaryota</taxon>
        <taxon>Fungi</taxon>
        <taxon>Dikarya</taxon>
        <taxon>Basidiomycota</taxon>
        <taxon>Agaricomycotina</taxon>
        <taxon>Agaricomycetes</taxon>
        <taxon>Agaricomycetidae</taxon>
        <taxon>Agaricales</taxon>
        <taxon>Pleurotineae</taxon>
        <taxon>Pleurotaceae</taxon>
        <taxon>Hohenbuehelia</taxon>
    </lineage>
</organism>
<keyword evidence="4" id="KW-0472">Membrane</keyword>
<dbReference type="EMBL" id="JASNQZ010000017">
    <property type="protein sequence ID" value="KAL0945556.1"/>
    <property type="molecule type" value="Genomic_DNA"/>
</dbReference>
<evidence type="ECO:0000256" key="4">
    <source>
        <dbReference type="SAM" id="Phobius"/>
    </source>
</evidence>
<comment type="caution">
    <text evidence="2">Lacks conserved residue(s) required for the propagation of feature annotation.</text>
</comment>
<feature type="compositionally biased region" description="Low complexity" evidence="3">
    <location>
        <begin position="238"/>
        <end position="248"/>
    </location>
</feature>
<feature type="domain" description="Peptidase M12B" evidence="7">
    <location>
        <begin position="319"/>
        <end position="530"/>
    </location>
</feature>
<evidence type="ECO:0000259" key="7">
    <source>
        <dbReference type="PROSITE" id="PS50215"/>
    </source>
</evidence>
<keyword evidence="9" id="KW-1185">Reference proteome</keyword>
<dbReference type="PROSITE" id="PS50214">
    <property type="entry name" value="DISINTEGRIN_2"/>
    <property type="match status" value="1"/>
</dbReference>
<dbReference type="InterPro" id="IPR001590">
    <property type="entry name" value="Peptidase_M12B"/>
</dbReference>
<keyword evidence="4" id="KW-0812">Transmembrane</keyword>
<sequence>MLFSCYQLSALAAVLVLSCSHTAQAHSAAPRPLRRLAHPDTLALEILPRQPSLHNDFSKRSIISPRSTTLRHDDSFRLTVAAFDDVFHLHLRPNEHLIHPAARIKYYKTLDDGTSVPSHTEPLLRESIKAYMGDVVPEHVTTARMREDAASVATTALPTLGWARIMVHSQGDASNGRAPIFEGAFSANGVVHHIMTKDNYLRTKHTLDPDVAVDIGDAGELVVWRDSDAMSPEEEEAAAQGSASRSSAPIAQSCSHDTLAYNADIMENAYAQRPLTSPSWYESLGFAPLGKRDDVVGNPMGTNFVNQINNTSGCPKSQKLLFMGVAADCKYVSQYGSRENATTRILTDWNTASSLYKMTFNVSLGIIELQVQDTACPSPVNPDTPWNVDCSSVTLDNRLSLFSDWRGRKGDDGVGLWHLMSGCPTGTEVGIAWLATLCQQASSGKPGSIVSGTAVSTSGRTEWQVIAHEIGHNFGAIHDCASGCNGTQNCCPLDPTTCNANAKFIMSPVAQVGEMNFSPCSLGNICSVMQGQGGSQTNTSCLVDPGTAPRQTISLQMCGNGIVEAGEQCDPGQNITSPCCDSATCKFTGGAKCDPLSSPCCTDQCGFAPTTQTCRPAKDAKCDTPETCSGTSAECPADVFSPNGQSCGSDDLKCASGVCTSLARQCQMLGASMNLKEACPNRNDDSCRVACKDPTQSNACVVLQAMLVDGSPCGYGGTCQTGKCNPGNLFDTAKAWYTQNLQIAIPITIVAGIVALFIIWALVAAIIRCCCGRRDRDIKPAVAVDPALARVRHQRLGSVDSGPFISQPGMSEPVSRSRPGMSGPPPSGPLPPPPASLQPGNQSSRSAHQRNSFQSRSIGGSADYSANSRSNWVDERTYNGPRQQW</sequence>
<dbReference type="Pfam" id="PF00200">
    <property type="entry name" value="Disintegrin"/>
    <property type="match status" value="1"/>
</dbReference>
<accession>A0ABR3IQF3</accession>
<evidence type="ECO:0000256" key="2">
    <source>
        <dbReference type="PROSITE-ProRule" id="PRU00276"/>
    </source>
</evidence>
<dbReference type="SUPFAM" id="SSF55486">
    <property type="entry name" value="Metalloproteases ('zincins'), catalytic domain"/>
    <property type="match status" value="1"/>
</dbReference>
<protein>
    <recommendedName>
        <fullName evidence="10">Zinc metalloprotease</fullName>
    </recommendedName>
</protein>
<evidence type="ECO:0000259" key="6">
    <source>
        <dbReference type="PROSITE" id="PS50214"/>
    </source>
</evidence>
<proteinExistence type="predicted"/>
<feature type="active site" evidence="2">
    <location>
        <position position="469"/>
    </location>
</feature>
<dbReference type="SMART" id="SM00050">
    <property type="entry name" value="DISIN"/>
    <property type="match status" value="1"/>
</dbReference>
<gene>
    <name evidence="8" type="ORF">HGRIS_014717</name>
</gene>
<dbReference type="InterPro" id="IPR002870">
    <property type="entry name" value="Peptidase_M12B_N"/>
</dbReference>
<keyword evidence="5" id="KW-0732">Signal</keyword>
<dbReference type="Gene3D" id="4.10.70.10">
    <property type="entry name" value="Disintegrin domain"/>
    <property type="match status" value="1"/>
</dbReference>
<dbReference type="Gene3D" id="3.40.390.10">
    <property type="entry name" value="Collagenase (Catalytic Domain)"/>
    <property type="match status" value="1"/>
</dbReference>
<evidence type="ECO:0000256" key="3">
    <source>
        <dbReference type="SAM" id="MobiDB-lite"/>
    </source>
</evidence>
<dbReference type="Proteomes" id="UP001556367">
    <property type="component" value="Unassembled WGS sequence"/>
</dbReference>
<evidence type="ECO:0000313" key="9">
    <source>
        <dbReference type="Proteomes" id="UP001556367"/>
    </source>
</evidence>
<feature type="compositionally biased region" description="Polar residues" evidence="3">
    <location>
        <begin position="841"/>
        <end position="871"/>
    </location>
</feature>
<comment type="caution">
    <text evidence="8">The sequence shown here is derived from an EMBL/GenBank/DDBJ whole genome shotgun (WGS) entry which is preliminary data.</text>
</comment>
<dbReference type="InterPro" id="IPR001762">
    <property type="entry name" value="Disintegrin_dom"/>
</dbReference>
<feature type="region of interest" description="Disordered" evidence="3">
    <location>
        <begin position="799"/>
        <end position="885"/>
    </location>
</feature>
<feature type="binding site" evidence="2">
    <location>
        <position position="472"/>
    </location>
    <ligand>
        <name>Zn(2+)</name>
        <dbReference type="ChEBI" id="CHEBI:29105"/>
        <note>catalytic</note>
    </ligand>
</feature>
<dbReference type="InterPro" id="IPR051489">
    <property type="entry name" value="ADAM_Metalloproteinase"/>
</dbReference>
<evidence type="ECO:0000313" key="8">
    <source>
        <dbReference type="EMBL" id="KAL0945556.1"/>
    </source>
</evidence>
<dbReference type="Pfam" id="PF01562">
    <property type="entry name" value="Pep_M12B_propep"/>
    <property type="match status" value="1"/>
</dbReference>
<keyword evidence="1" id="KW-1015">Disulfide bond</keyword>
<feature type="binding site" evidence="2">
    <location>
        <position position="478"/>
    </location>
    <ligand>
        <name>Zn(2+)</name>
        <dbReference type="ChEBI" id="CHEBI:29105"/>
        <note>catalytic</note>
    </ligand>
</feature>
<feature type="binding site" evidence="2">
    <location>
        <position position="468"/>
    </location>
    <ligand>
        <name>Zn(2+)</name>
        <dbReference type="ChEBI" id="CHEBI:29105"/>
        <note>catalytic</note>
    </ligand>
</feature>
<name>A0ABR3IQF3_9AGAR</name>
<feature type="domain" description="Disintegrin" evidence="6">
    <location>
        <begin position="555"/>
        <end position="643"/>
    </location>
</feature>
<dbReference type="PANTHER" id="PTHR45702:SF2">
    <property type="entry name" value="KUZBANIAN, ISOFORM A"/>
    <property type="match status" value="1"/>
</dbReference>
<dbReference type="PANTHER" id="PTHR45702">
    <property type="entry name" value="ADAM10/ADAM17 METALLOPEPTIDASE FAMILY MEMBER"/>
    <property type="match status" value="1"/>
</dbReference>
<keyword evidence="2" id="KW-0479">Metal-binding</keyword>